<name>A0AAN8XGJ5_HALRR</name>
<comment type="caution">
    <text evidence="2">The sequence shown here is derived from an EMBL/GenBank/DDBJ whole genome shotgun (WGS) entry which is preliminary data.</text>
</comment>
<dbReference type="SUPFAM" id="SSF47769">
    <property type="entry name" value="SAM/Pointed domain"/>
    <property type="match status" value="1"/>
</dbReference>
<dbReference type="Proteomes" id="UP001381693">
    <property type="component" value="Unassembled WGS sequence"/>
</dbReference>
<gene>
    <name evidence="2" type="primary">DLC1_2</name>
    <name evidence="2" type="ORF">SK128_021098</name>
</gene>
<dbReference type="PANTHER" id="PTHR12659">
    <property type="entry name" value="RHO-TYPE GTPASE ACTIVATING PROTEIN"/>
    <property type="match status" value="1"/>
</dbReference>
<keyword evidence="1" id="KW-0175">Coiled coil</keyword>
<evidence type="ECO:0000256" key="1">
    <source>
        <dbReference type="SAM" id="Coils"/>
    </source>
</evidence>
<proteinExistence type="predicted"/>
<sequence>LEAIEACKWLRAAGFPQYAQMYEELQFPLDLVCVERDHAFLDRDSLQALFRRLRALNRCAKIRLDSSRKNKAEESDDEEQQCALSGNWKFQRHSRRWSRIVADRSPTVGDKSSESRGLEIPEDALLGQFKRSGSERLRDGAKALLRRMESLKNKKKKRQNRDGVVISGPKASIMHVL</sequence>
<feature type="coiled-coil region" evidence="1">
    <location>
        <begin position="134"/>
        <end position="161"/>
    </location>
</feature>
<dbReference type="InterPro" id="IPR013761">
    <property type="entry name" value="SAM/pointed_sf"/>
</dbReference>
<dbReference type="PANTHER" id="PTHR12659:SF7">
    <property type="entry name" value="CROSSVEINLESS C, ISOFORM C"/>
    <property type="match status" value="1"/>
</dbReference>
<evidence type="ECO:0000313" key="2">
    <source>
        <dbReference type="EMBL" id="KAK7077824.1"/>
    </source>
</evidence>
<accession>A0AAN8XGJ5</accession>
<feature type="non-terminal residue" evidence="2">
    <location>
        <position position="1"/>
    </location>
</feature>
<evidence type="ECO:0000313" key="3">
    <source>
        <dbReference type="Proteomes" id="UP001381693"/>
    </source>
</evidence>
<dbReference type="GO" id="GO:0005096">
    <property type="term" value="F:GTPase activator activity"/>
    <property type="evidence" value="ECO:0007669"/>
    <property type="project" value="TreeGrafter"/>
</dbReference>
<organism evidence="2 3">
    <name type="scientific">Halocaridina rubra</name>
    <name type="common">Hawaiian red shrimp</name>
    <dbReference type="NCBI Taxonomy" id="373956"/>
    <lineage>
        <taxon>Eukaryota</taxon>
        <taxon>Metazoa</taxon>
        <taxon>Ecdysozoa</taxon>
        <taxon>Arthropoda</taxon>
        <taxon>Crustacea</taxon>
        <taxon>Multicrustacea</taxon>
        <taxon>Malacostraca</taxon>
        <taxon>Eumalacostraca</taxon>
        <taxon>Eucarida</taxon>
        <taxon>Decapoda</taxon>
        <taxon>Pleocyemata</taxon>
        <taxon>Caridea</taxon>
        <taxon>Atyoidea</taxon>
        <taxon>Atyidae</taxon>
        <taxon>Halocaridina</taxon>
    </lineage>
</organism>
<dbReference type="AlphaFoldDB" id="A0AAN8XGJ5"/>
<dbReference type="EMBL" id="JAXCGZ010008221">
    <property type="protein sequence ID" value="KAK7077824.1"/>
    <property type="molecule type" value="Genomic_DNA"/>
</dbReference>
<dbReference type="GO" id="GO:0035023">
    <property type="term" value="P:regulation of Rho protein signal transduction"/>
    <property type="evidence" value="ECO:0007669"/>
    <property type="project" value="TreeGrafter"/>
</dbReference>
<keyword evidence="3" id="KW-1185">Reference proteome</keyword>
<dbReference type="GO" id="GO:0030036">
    <property type="term" value="P:actin cytoskeleton organization"/>
    <property type="evidence" value="ECO:0007669"/>
    <property type="project" value="TreeGrafter"/>
</dbReference>
<dbReference type="Gene3D" id="1.10.287.2070">
    <property type="match status" value="1"/>
</dbReference>
<reference evidence="2 3" key="1">
    <citation type="submission" date="2023-11" db="EMBL/GenBank/DDBJ databases">
        <title>Halocaridina rubra genome assembly.</title>
        <authorList>
            <person name="Smith C."/>
        </authorList>
    </citation>
    <scope>NUCLEOTIDE SEQUENCE [LARGE SCALE GENOMIC DNA]</scope>
    <source>
        <strain evidence="2">EP-1</strain>
        <tissue evidence="2">Whole</tissue>
    </source>
</reference>
<protein>
    <submittedName>
        <fullName evidence="2">Dynein light chain Tctex-type</fullName>
    </submittedName>
</protein>